<gene>
    <name evidence="4" type="ORF">CS022_14975</name>
</gene>
<proteinExistence type="predicted"/>
<dbReference type="Gene3D" id="3.30.70.270">
    <property type="match status" value="1"/>
</dbReference>
<name>A0A4Q0YPN4_9GAMM</name>
<keyword evidence="5" id="KW-1185">Reference proteome</keyword>
<evidence type="ECO:0000313" key="4">
    <source>
        <dbReference type="EMBL" id="RXJ72495.1"/>
    </source>
</evidence>
<evidence type="ECO:0000256" key="1">
    <source>
        <dbReference type="ARBA" id="ARBA00012528"/>
    </source>
</evidence>
<dbReference type="OrthoDB" id="9812260at2"/>
<dbReference type="EC" id="2.7.7.65" evidence="1"/>
<dbReference type="InterPro" id="IPR050469">
    <property type="entry name" value="Diguanylate_Cyclase"/>
</dbReference>
<comment type="caution">
    <text evidence="4">The sequence shown here is derived from an EMBL/GenBank/DDBJ whole genome shotgun (WGS) entry which is preliminary data.</text>
</comment>
<accession>A0A4Q0YPN4</accession>
<evidence type="ECO:0000259" key="3">
    <source>
        <dbReference type="PROSITE" id="PS50887"/>
    </source>
</evidence>
<dbReference type="InterPro" id="IPR043128">
    <property type="entry name" value="Rev_trsase/Diguanyl_cyclase"/>
</dbReference>
<dbReference type="PANTHER" id="PTHR45138">
    <property type="entry name" value="REGULATORY COMPONENTS OF SENSORY TRANSDUCTION SYSTEM"/>
    <property type="match status" value="1"/>
</dbReference>
<organism evidence="4 5">
    <name type="scientific">Veronia nyctiphanis</name>
    <dbReference type="NCBI Taxonomy" id="1278244"/>
    <lineage>
        <taxon>Bacteria</taxon>
        <taxon>Pseudomonadati</taxon>
        <taxon>Pseudomonadota</taxon>
        <taxon>Gammaproteobacteria</taxon>
        <taxon>Vibrionales</taxon>
        <taxon>Vibrionaceae</taxon>
        <taxon>Veronia</taxon>
    </lineage>
</organism>
<dbReference type="NCBIfam" id="TIGR00254">
    <property type="entry name" value="GGDEF"/>
    <property type="match status" value="1"/>
</dbReference>
<evidence type="ECO:0000313" key="5">
    <source>
        <dbReference type="Proteomes" id="UP000290287"/>
    </source>
</evidence>
<dbReference type="PROSITE" id="PS50887">
    <property type="entry name" value="GGDEF"/>
    <property type="match status" value="1"/>
</dbReference>
<dbReference type="SMART" id="SM00267">
    <property type="entry name" value="GGDEF"/>
    <property type="match status" value="1"/>
</dbReference>
<dbReference type="PANTHER" id="PTHR45138:SF9">
    <property type="entry name" value="DIGUANYLATE CYCLASE DGCM-RELATED"/>
    <property type="match status" value="1"/>
</dbReference>
<sequence>MDNFKGVNDQYGHLEGDKVLRRYARLLEVAVNGVADCFRLGGDEFATIIPCNDPKPASIIYHRLQTLIANDGMLSEHNVECSAGYALYQRGDNRNSMFERADQSMYRSKHNKR</sequence>
<dbReference type="Pfam" id="PF00990">
    <property type="entry name" value="GGDEF"/>
    <property type="match status" value="1"/>
</dbReference>
<comment type="catalytic activity">
    <reaction evidence="2">
        <text>2 GTP = 3',3'-c-di-GMP + 2 diphosphate</text>
        <dbReference type="Rhea" id="RHEA:24898"/>
        <dbReference type="ChEBI" id="CHEBI:33019"/>
        <dbReference type="ChEBI" id="CHEBI:37565"/>
        <dbReference type="ChEBI" id="CHEBI:58805"/>
        <dbReference type="EC" id="2.7.7.65"/>
    </reaction>
</comment>
<dbReference type="SUPFAM" id="SSF55073">
    <property type="entry name" value="Nucleotide cyclase"/>
    <property type="match status" value="1"/>
</dbReference>
<dbReference type="AlphaFoldDB" id="A0A4Q0YPN4"/>
<reference evidence="4 5" key="1">
    <citation type="submission" date="2017-10" db="EMBL/GenBank/DDBJ databases">
        <title>Nyctiphanis sp. nov., isolated from the stomach of the euphausiid Nyctiphanes simplex (Hansen, 1911) in the Gulf of California.</title>
        <authorList>
            <person name="Gomez-Gil B."/>
            <person name="Aguilar-Mendez M."/>
            <person name="Lopez-Cortes A."/>
            <person name="Gomez-Gutierrez J."/>
            <person name="Roque A."/>
            <person name="Lang E."/>
            <person name="Gonzalez-Castillo A."/>
        </authorList>
    </citation>
    <scope>NUCLEOTIDE SEQUENCE [LARGE SCALE GENOMIC DNA]</scope>
    <source>
        <strain evidence="4 5">CAIM 600</strain>
    </source>
</reference>
<evidence type="ECO:0000256" key="2">
    <source>
        <dbReference type="ARBA" id="ARBA00034247"/>
    </source>
</evidence>
<feature type="domain" description="GGDEF" evidence="3">
    <location>
        <begin position="1"/>
        <end position="113"/>
    </location>
</feature>
<dbReference type="InterPro" id="IPR029787">
    <property type="entry name" value="Nucleotide_cyclase"/>
</dbReference>
<dbReference type="Proteomes" id="UP000290287">
    <property type="component" value="Unassembled WGS sequence"/>
</dbReference>
<protein>
    <recommendedName>
        <fullName evidence="1">diguanylate cyclase</fullName>
        <ecNumber evidence="1">2.7.7.65</ecNumber>
    </recommendedName>
</protein>
<dbReference type="EMBL" id="PEIB01000019">
    <property type="protein sequence ID" value="RXJ72495.1"/>
    <property type="molecule type" value="Genomic_DNA"/>
</dbReference>
<dbReference type="InterPro" id="IPR000160">
    <property type="entry name" value="GGDEF_dom"/>
</dbReference>
<dbReference type="CDD" id="cd01949">
    <property type="entry name" value="GGDEF"/>
    <property type="match status" value="1"/>
</dbReference>
<dbReference type="RefSeq" id="WP_129122958.1">
    <property type="nucleotide sequence ID" value="NZ_PEIB01000019.1"/>
</dbReference>
<dbReference type="GO" id="GO:0052621">
    <property type="term" value="F:diguanylate cyclase activity"/>
    <property type="evidence" value="ECO:0007669"/>
    <property type="project" value="UniProtKB-EC"/>
</dbReference>